<proteinExistence type="inferred from homology"/>
<dbReference type="EMBL" id="AEIU01000099">
    <property type="protein sequence ID" value="EFP95193.1"/>
    <property type="molecule type" value="Genomic_DNA"/>
</dbReference>
<dbReference type="PANTHER" id="PTHR30537">
    <property type="entry name" value="HTH-TYPE TRANSCRIPTIONAL REGULATOR"/>
    <property type="match status" value="1"/>
</dbReference>
<dbReference type="SUPFAM" id="SSF53850">
    <property type="entry name" value="Periplasmic binding protein-like II"/>
    <property type="match status" value="1"/>
</dbReference>
<dbReference type="Proteomes" id="UP000002943">
    <property type="component" value="Unassembled WGS sequence"/>
</dbReference>
<dbReference type="GO" id="GO:0043565">
    <property type="term" value="F:sequence-specific DNA binding"/>
    <property type="evidence" value="ECO:0007669"/>
    <property type="project" value="TreeGrafter"/>
</dbReference>
<gene>
    <name evidence="6" type="ORF">VIBC2010_19490</name>
</gene>
<keyword evidence="4" id="KW-0804">Transcription</keyword>
<dbReference type="InterPro" id="IPR000847">
    <property type="entry name" value="LysR_HTH_N"/>
</dbReference>
<dbReference type="Pfam" id="PF00126">
    <property type="entry name" value="HTH_1"/>
    <property type="match status" value="1"/>
</dbReference>
<name>E3BP61_9VIBR</name>
<dbReference type="Pfam" id="PF03466">
    <property type="entry name" value="LysR_substrate"/>
    <property type="match status" value="1"/>
</dbReference>
<keyword evidence="7" id="KW-1185">Reference proteome</keyword>
<evidence type="ECO:0000259" key="5">
    <source>
        <dbReference type="PROSITE" id="PS50931"/>
    </source>
</evidence>
<dbReference type="InterPro" id="IPR058163">
    <property type="entry name" value="LysR-type_TF_proteobact-type"/>
</dbReference>
<dbReference type="InterPro" id="IPR005119">
    <property type="entry name" value="LysR_subst-bd"/>
</dbReference>
<dbReference type="InterPro" id="IPR036390">
    <property type="entry name" value="WH_DNA-bd_sf"/>
</dbReference>
<evidence type="ECO:0000313" key="7">
    <source>
        <dbReference type="Proteomes" id="UP000002943"/>
    </source>
</evidence>
<dbReference type="GO" id="GO:0006351">
    <property type="term" value="P:DNA-templated transcription"/>
    <property type="evidence" value="ECO:0007669"/>
    <property type="project" value="TreeGrafter"/>
</dbReference>
<dbReference type="Gene3D" id="1.10.10.10">
    <property type="entry name" value="Winged helix-like DNA-binding domain superfamily/Winged helix DNA-binding domain"/>
    <property type="match status" value="1"/>
</dbReference>
<evidence type="ECO:0000256" key="4">
    <source>
        <dbReference type="ARBA" id="ARBA00023163"/>
    </source>
</evidence>
<keyword evidence="2" id="KW-0805">Transcription regulation</keyword>
<dbReference type="PROSITE" id="PS50931">
    <property type="entry name" value="HTH_LYSR"/>
    <property type="match status" value="1"/>
</dbReference>
<comment type="caution">
    <text evidence="6">The sequence shown here is derived from an EMBL/GenBank/DDBJ whole genome shotgun (WGS) entry which is preliminary data.</text>
</comment>
<dbReference type="RefSeq" id="WP_009602959.1">
    <property type="nucleotide sequence ID" value="NZ_AEIU01000099.1"/>
</dbReference>
<accession>E3BP61</accession>
<dbReference type="Gene3D" id="3.40.190.290">
    <property type="match status" value="1"/>
</dbReference>
<protein>
    <submittedName>
        <fullName evidence="6">Putative transcriptional regulator protein, LysR family</fullName>
    </submittedName>
</protein>
<dbReference type="PANTHER" id="PTHR30537:SF5">
    <property type="entry name" value="HTH-TYPE TRANSCRIPTIONAL ACTIVATOR TTDR-RELATED"/>
    <property type="match status" value="1"/>
</dbReference>
<comment type="similarity">
    <text evidence="1">Belongs to the LysR transcriptional regulatory family.</text>
</comment>
<evidence type="ECO:0000256" key="1">
    <source>
        <dbReference type="ARBA" id="ARBA00009437"/>
    </source>
</evidence>
<feature type="domain" description="HTH lysR-type" evidence="5">
    <location>
        <begin position="1"/>
        <end position="61"/>
    </location>
</feature>
<dbReference type="InterPro" id="IPR036388">
    <property type="entry name" value="WH-like_DNA-bd_sf"/>
</dbReference>
<dbReference type="OrthoDB" id="9786526at2"/>
<organism evidence="6 7">
    <name type="scientific">Vibrio caribbeanicus ATCC BAA-2122</name>
    <dbReference type="NCBI Taxonomy" id="796620"/>
    <lineage>
        <taxon>Bacteria</taxon>
        <taxon>Pseudomonadati</taxon>
        <taxon>Pseudomonadota</taxon>
        <taxon>Gammaproteobacteria</taxon>
        <taxon>Vibrionales</taxon>
        <taxon>Vibrionaceae</taxon>
        <taxon>Vibrio</taxon>
    </lineage>
</organism>
<dbReference type="PRINTS" id="PR00039">
    <property type="entry name" value="HTHLYSR"/>
</dbReference>
<keyword evidence="3" id="KW-0238">DNA-binding</keyword>
<dbReference type="CDD" id="cd08422">
    <property type="entry name" value="PBP2_CrgA_like"/>
    <property type="match status" value="1"/>
</dbReference>
<dbReference type="AlphaFoldDB" id="E3BP61"/>
<evidence type="ECO:0000256" key="3">
    <source>
        <dbReference type="ARBA" id="ARBA00023125"/>
    </source>
</evidence>
<dbReference type="STRING" id="796620.VIBC2010_19490"/>
<evidence type="ECO:0000313" key="6">
    <source>
        <dbReference type="EMBL" id="EFP95193.1"/>
    </source>
</evidence>
<dbReference type="FunFam" id="1.10.10.10:FF:000001">
    <property type="entry name" value="LysR family transcriptional regulator"/>
    <property type="match status" value="1"/>
</dbReference>
<sequence>MQLQRLKAMAVFAAVVKTGSFNKAAALLQISRPAVSEQIRKLEDLLKVRVLQRSTRRLNVTPEGEKVLPLAQSVLESLMMTEKVLLQDQLRGKIRLTATYDIAHNWLLPRITTFRQQYPHIEFDFLISDEKVDLIKNQIDLAIRVSSMDELGFVARKLFEDKLEVYASPNYLNRCAKPVTTESLLEHKWVVINQLTNGGEITLYNDSQKVRFSPEDYCSTNSPILSRDMILADMGLGLLIDNIAKPHIRSQQLVKVLPGWQAQHFSCYLLYPSKSYLPRRTQVLINFLLNSQ</sequence>
<dbReference type="SUPFAM" id="SSF46785">
    <property type="entry name" value="Winged helix' DNA-binding domain"/>
    <property type="match status" value="1"/>
</dbReference>
<dbReference type="eggNOG" id="COG0583">
    <property type="taxonomic scope" value="Bacteria"/>
</dbReference>
<evidence type="ECO:0000256" key="2">
    <source>
        <dbReference type="ARBA" id="ARBA00023015"/>
    </source>
</evidence>
<reference evidence="6 7" key="1">
    <citation type="journal article" date="2012" name="Int. J. Syst. Evol. Microbiol.">
        <title>Vibrio caribbeanicus sp. nov., isolated from the marine sponge Scleritoderma cyanea.</title>
        <authorList>
            <person name="Hoffmann M."/>
            <person name="Monday S.R."/>
            <person name="Allard M.W."/>
            <person name="Strain E.A."/>
            <person name="Whittaker P."/>
            <person name="Naum M."/>
            <person name="McCarthy P.J."/>
            <person name="Lopez J.V."/>
            <person name="Fischer M."/>
            <person name="Brown E.W."/>
        </authorList>
    </citation>
    <scope>NUCLEOTIDE SEQUENCE [LARGE SCALE GENOMIC DNA]</scope>
    <source>
        <strain evidence="6 7">ATCC BAA-2122</strain>
    </source>
</reference>
<dbReference type="GO" id="GO:0003700">
    <property type="term" value="F:DNA-binding transcription factor activity"/>
    <property type="evidence" value="ECO:0007669"/>
    <property type="project" value="InterPro"/>
</dbReference>